<dbReference type="STRING" id="1121326.CLMAG_43320"/>
<feature type="transmembrane region" description="Helical" evidence="5">
    <location>
        <begin position="203"/>
        <end position="227"/>
    </location>
</feature>
<dbReference type="InterPro" id="IPR004090">
    <property type="entry name" value="Chemotax_Me-accpt_rcpt"/>
</dbReference>
<accession>A0A162RYT2</accession>
<feature type="domain" description="Methyl-accepting transducer" evidence="6">
    <location>
        <begin position="296"/>
        <end position="533"/>
    </location>
</feature>
<proteinExistence type="inferred from homology"/>
<dbReference type="Pfam" id="PF00672">
    <property type="entry name" value="HAMP"/>
    <property type="match status" value="1"/>
</dbReference>
<dbReference type="AlphaFoldDB" id="A0A162RYT2"/>
<dbReference type="InterPro" id="IPR004089">
    <property type="entry name" value="MCPsignal_dom"/>
</dbReference>
<organism evidence="8 9">
    <name type="scientific">Clostridium magnum DSM 2767</name>
    <dbReference type="NCBI Taxonomy" id="1121326"/>
    <lineage>
        <taxon>Bacteria</taxon>
        <taxon>Bacillati</taxon>
        <taxon>Bacillota</taxon>
        <taxon>Clostridia</taxon>
        <taxon>Eubacteriales</taxon>
        <taxon>Clostridiaceae</taxon>
        <taxon>Clostridium</taxon>
    </lineage>
</organism>
<dbReference type="PROSITE" id="PS50885">
    <property type="entry name" value="HAMP"/>
    <property type="match status" value="1"/>
</dbReference>
<dbReference type="SMART" id="SM00283">
    <property type="entry name" value="MA"/>
    <property type="match status" value="1"/>
</dbReference>
<dbReference type="EMBL" id="LWAE01000005">
    <property type="protein sequence ID" value="KZL90560.1"/>
    <property type="molecule type" value="Genomic_DNA"/>
</dbReference>
<dbReference type="PATRIC" id="fig|1121326.3.peg.4395"/>
<evidence type="ECO:0000259" key="7">
    <source>
        <dbReference type="PROSITE" id="PS50885"/>
    </source>
</evidence>
<gene>
    <name evidence="8" type="primary">mcpB_12</name>
    <name evidence="8" type="ORF">CLMAG_43320</name>
</gene>
<dbReference type="PRINTS" id="PR00260">
    <property type="entry name" value="CHEMTRNSDUCR"/>
</dbReference>
<dbReference type="GO" id="GO:0007165">
    <property type="term" value="P:signal transduction"/>
    <property type="evidence" value="ECO:0007669"/>
    <property type="project" value="UniProtKB-KW"/>
</dbReference>
<dbReference type="OrthoDB" id="1887545at2"/>
<keyword evidence="4" id="KW-0175">Coiled coil</keyword>
<keyword evidence="5" id="KW-0472">Membrane</keyword>
<comment type="caution">
    <text evidence="8">The sequence shown here is derived from an EMBL/GenBank/DDBJ whole genome shotgun (WGS) entry which is preliminary data.</text>
</comment>
<dbReference type="PANTHER" id="PTHR32089">
    <property type="entry name" value="METHYL-ACCEPTING CHEMOTAXIS PROTEIN MCPB"/>
    <property type="match status" value="1"/>
</dbReference>
<comment type="similarity">
    <text evidence="2">Belongs to the methyl-accepting chemotaxis (MCP) protein family.</text>
</comment>
<feature type="domain" description="HAMP" evidence="7">
    <location>
        <begin position="225"/>
        <end position="277"/>
    </location>
</feature>
<protein>
    <submittedName>
        <fullName evidence="8">Methyl-accepting chemotaxis protein McpB</fullName>
    </submittedName>
</protein>
<keyword evidence="1 3" id="KW-0807">Transducer</keyword>
<dbReference type="SUPFAM" id="SSF58104">
    <property type="entry name" value="Methyl-accepting chemotaxis protein (MCP) signaling domain"/>
    <property type="match status" value="1"/>
</dbReference>
<evidence type="ECO:0000313" key="8">
    <source>
        <dbReference type="EMBL" id="KZL90560.1"/>
    </source>
</evidence>
<dbReference type="Proteomes" id="UP000076603">
    <property type="component" value="Unassembled WGS sequence"/>
</dbReference>
<dbReference type="PANTHER" id="PTHR32089:SF112">
    <property type="entry name" value="LYSOZYME-LIKE PROTEIN-RELATED"/>
    <property type="match status" value="1"/>
</dbReference>
<evidence type="ECO:0000259" key="6">
    <source>
        <dbReference type="PROSITE" id="PS50111"/>
    </source>
</evidence>
<evidence type="ECO:0000256" key="5">
    <source>
        <dbReference type="SAM" id="Phobius"/>
    </source>
</evidence>
<keyword evidence="5" id="KW-0812">Transmembrane</keyword>
<dbReference type="InterPro" id="IPR024478">
    <property type="entry name" value="HlyB_4HB_MCP"/>
</dbReference>
<feature type="coiled-coil region" evidence="4">
    <location>
        <begin position="85"/>
        <end position="112"/>
    </location>
</feature>
<dbReference type="Pfam" id="PF00015">
    <property type="entry name" value="MCPsignal"/>
    <property type="match status" value="1"/>
</dbReference>
<dbReference type="GO" id="GO:0006935">
    <property type="term" value="P:chemotaxis"/>
    <property type="evidence" value="ECO:0007669"/>
    <property type="project" value="InterPro"/>
</dbReference>
<dbReference type="Pfam" id="PF12729">
    <property type="entry name" value="4HB_MCP_1"/>
    <property type="match status" value="1"/>
</dbReference>
<name>A0A162RYT2_9CLOT</name>
<dbReference type="RefSeq" id="WP_066626854.1">
    <property type="nucleotide sequence ID" value="NZ_FQXL01000011.1"/>
</dbReference>
<dbReference type="SMART" id="SM00304">
    <property type="entry name" value="HAMP"/>
    <property type="match status" value="1"/>
</dbReference>
<feature type="transmembrane region" description="Helical" evidence="5">
    <location>
        <begin position="12"/>
        <end position="33"/>
    </location>
</feature>
<evidence type="ECO:0000256" key="3">
    <source>
        <dbReference type="PROSITE-ProRule" id="PRU00284"/>
    </source>
</evidence>
<dbReference type="GO" id="GO:0016020">
    <property type="term" value="C:membrane"/>
    <property type="evidence" value="ECO:0007669"/>
    <property type="project" value="InterPro"/>
</dbReference>
<reference evidence="8 9" key="1">
    <citation type="submission" date="2016-04" db="EMBL/GenBank/DDBJ databases">
        <title>Genome sequence of Clostridium magnum DSM 2767.</title>
        <authorList>
            <person name="Poehlein A."/>
            <person name="Uhlig R."/>
            <person name="Fischer R."/>
            <person name="Bahl H."/>
            <person name="Daniel R."/>
        </authorList>
    </citation>
    <scope>NUCLEOTIDE SEQUENCE [LARGE SCALE GENOMIC DNA]</scope>
    <source>
        <strain evidence="8 9">DSM 2767</strain>
    </source>
</reference>
<dbReference type="InterPro" id="IPR003660">
    <property type="entry name" value="HAMP_dom"/>
</dbReference>
<evidence type="ECO:0000256" key="4">
    <source>
        <dbReference type="SAM" id="Coils"/>
    </source>
</evidence>
<evidence type="ECO:0000313" key="9">
    <source>
        <dbReference type="Proteomes" id="UP000076603"/>
    </source>
</evidence>
<evidence type="ECO:0000256" key="2">
    <source>
        <dbReference type="ARBA" id="ARBA00029447"/>
    </source>
</evidence>
<dbReference type="CDD" id="cd06225">
    <property type="entry name" value="HAMP"/>
    <property type="match status" value="1"/>
</dbReference>
<sequence length="583" mass="63320">MIKLFKNLKISIKLVSIVIFLAIFIAIVGFIGMNDMNKINSNAKILYDYNLKSTQEINALRQNYSDIRAAIIKMAYKERKEPGENEEITVEMDTLTKENRELFAKVKATNEMMRVYKSKEEVEEDKKILDKIDNASKEYLAAGKKVVEFGASGDYQSAISQISGASKARAALFEGLDELTARGIKEAESIYVSNNTTYNNSKFMILAITILGSTCALILGLLVALSISKELKKVVRFAGELGNGNLTKDIDIDSKDELGDIAIALNRAKENMKLLISEIINGASDVSAISEELSATSEEVSSKMDIANDATKQITEGIKDLSATTEEVSASTEEIGNTTTDLTNKANNSFKSAIEIKKRAADIKAKAIKNIEQGNTVYEKTRSNILKAIEDGKVVKDVTIMADSIGSIAEQTNLLALNAAIEAARAGEMGKGFAVVADEVRSLAEQASEAVANIQSMVNKVEEAFSNLSNSGEEVLEYLETGVKPSYQLLMSTGIQYEQDAEFVNNMASDIAASSKQMKEVIDQVASAIENLSATTVQSSSSSENILSSINEITYAITEVAKASQTQAKTSQKLTNVTNKFIV</sequence>
<dbReference type="Gene3D" id="1.10.287.950">
    <property type="entry name" value="Methyl-accepting chemotaxis protein"/>
    <property type="match status" value="1"/>
</dbReference>
<dbReference type="GO" id="GO:0004888">
    <property type="term" value="F:transmembrane signaling receptor activity"/>
    <property type="evidence" value="ECO:0007669"/>
    <property type="project" value="InterPro"/>
</dbReference>
<evidence type="ECO:0000256" key="1">
    <source>
        <dbReference type="ARBA" id="ARBA00023224"/>
    </source>
</evidence>
<keyword evidence="9" id="KW-1185">Reference proteome</keyword>
<dbReference type="PROSITE" id="PS50111">
    <property type="entry name" value="CHEMOTAXIS_TRANSDUC_2"/>
    <property type="match status" value="1"/>
</dbReference>
<keyword evidence="5" id="KW-1133">Transmembrane helix</keyword>